<keyword evidence="5 6" id="KW-0472">Membrane</keyword>
<gene>
    <name evidence="7" type="ORF">GCM10025883_20630</name>
</gene>
<reference evidence="8" key="1">
    <citation type="journal article" date="2019" name="Int. J. Syst. Evol. Microbiol.">
        <title>The Global Catalogue of Microorganisms (GCM) 10K type strain sequencing project: providing services to taxonomists for standard genome sequencing and annotation.</title>
        <authorList>
            <consortium name="The Broad Institute Genomics Platform"/>
            <consortium name="The Broad Institute Genome Sequencing Center for Infectious Disease"/>
            <person name="Wu L."/>
            <person name="Ma J."/>
        </authorList>
    </citation>
    <scope>NUCLEOTIDE SEQUENCE [LARGE SCALE GENOMIC DNA]</scope>
    <source>
        <strain evidence="8">NBRC 113072</strain>
    </source>
</reference>
<protein>
    <submittedName>
        <fullName evidence="7">ABC transporter permease</fullName>
    </submittedName>
</protein>
<keyword evidence="3 6" id="KW-0812">Transmembrane</keyword>
<dbReference type="RefSeq" id="WP_284303791.1">
    <property type="nucleotide sequence ID" value="NZ_BSUO01000001.1"/>
</dbReference>
<dbReference type="EMBL" id="BSUO01000001">
    <property type="protein sequence ID" value="GMA40018.1"/>
    <property type="molecule type" value="Genomic_DNA"/>
</dbReference>
<dbReference type="Proteomes" id="UP001157126">
    <property type="component" value="Unassembled WGS sequence"/>
</dbReference>
<accession>A0ABQ6IRW2</accession>
<evidence type="ECO:0000256" key="3">
    <source>
        <dbReference type="ARBA" id="ARBA00022692"/>
    </source>
</evidence>
<comment type="subcellular location">
    <subcellularLocation>
        <location evidence="1">Membrane</location>
        <topology evidence="1">Multi-pass membrane protein</topology>
    </subcellularLocation>
</comment>
<comment type="similarity">
    <text evidence="2">Belongs to the UPF0014 family.</text>
</comment>
<evidence type="ECO:0000256" key="1">
    <source>
        <dbReference type="ARBA" id="ARBA00004141"/>
    </source>
</evidence>
<feature type="transmembrane region" description="Helical" evidence="6">
    <location>
        <begin position="132"/>
        <end position="152"/>
    </location>
</feature>
<dbReference type="PANTHER" id="PTHR30028">
    <property type="entry name" value="UPF0014 INNER MEMBRANE PROTEIN YBBM-RELATED"/>
    <property type="match status" value="1"/>
</dbReference>
<dbReference type="InterPro" id="IPR005226">
    <property type="entry name" value="UPF0014_fam"/>
</dbReference>
<feature type="transmembrane region" description="Helical" evidence="6">
    <location>
        <begin position="225"/>
        <end position="247"/>
    </location>
</feature>
<feature type="transmembrane region" description="Helical" evidence="6">
    <location>
        <begin position="103"/>
        <end position="126"/>
    </location>
</feature>
<feature type="transmembrane region" description="Helical" evidence="6">
    <location>
        <begin position="49"/>
        <end position="67"/>
    </location>
</feature>
<keyword evidence="8" id="KW-1185">Reference proteome</keyword>
<evidence type="ECO:0000256" key="2">
    <source>
        <dbReference type="ARBA" id="ARBA00005268"/>
    </source>
</evidence>
<organism evidence="7 8">
    <name type="scientific">Mobilicoccus caccae</name>
    <dbReference type="NCBI Taxonomy" id="1859295"/>
    <lineage>
        <taxon>Bacteria</taxon>
        <taxon>Bacillati</taxon>
        <taxon>Actinomycetota</taxon>
        <taxon>Actinomycetes</taxon>
        <taxon>Micrococcales</taxon>
        <taxon>Dermatophilaceae</taxon>
        <taxon>Mobilicoccus</taxon>
    </lineage>
</organism>
<evidence type="ECO:0000313" key="8">
    <source>
        <dbReference type="Proteomes" id="UP001157126"/>
    </source>
</evidence>
<evidence type="ECO:0000313" key="7">
    <source>
        <dbReference type="EMBL" id="GMA40018.1"/>
    </source>
</evidence>
<proteinExistence type="inferred from homology"/>
<evidence type="ECO:0000256" key="5">
    <source>
        <dbReference type="ARBA" id="ARBA00023136"/>
    </source>
</evidence>
<feature type="transmembrane region" description="Helical" evidence="6">
    <location>
        <begin position="73"/>
        <end position="91"/>
    </location>
</feature>
<dbReference type="Pfam" id="PF03649">
    <property type="entry name" value="UPF0014"/>
    <property type="match status" value="1"/>
</dbReference>
<comment type="caution">
    <text evidence="7">The sequence shown here is derived from an EMBL/GenBank/DDBJ whole genome shotgun (WGS) entry which is preliminary data.</text>
</comment>
<sequence>MITAESSNALIDVSGPDGFVRLVVVVLVMAALAAWLRRATGLGDGRAELTATVRATVQLGVVGLLIAGVLASWWLTAAFVTVMVVVAALTSGGRMGLRGAARVWPLLPVAIGAVPLTAGLLFVGLLPLEPVSVIPTGGILIGNAMTATTLAGRRALDALTERRGEFEAGLSIGLLPRDAALLVTREAARLSLIPGLDQTRTVGLVTLPGAFVGTLLGGASPLEAAALQLVVLAGILLAQSVAVPLTLELVVRGRMSRA</sequence>
<keyword evidence="4 6" id="KW-1133">Transmembrane helix</keyword>
<evidence type="ECO:0000256" key="6">
    <source>
        <dbReference type="SAM" id="Phobius"/>
    </source>
</evidence>
<feature type="transmembrane region" description="Helical" evidence="6">
    <location>
        <begin position="201"/>
        <end position="219"/>
    </location>
</feature>
<name>A0ABQ6IRW2_9MICO</name>
<evidence type="ECO:0000256" key="4">
    <source>
        <dbReference type="ARBA" id="ARBA00022989"/>
    </source>
</evidence>
<dbReference type="PANTHER" id="PTHR30028:SF0">
    <property type="entry name" value="PROTEIN ALUMINUM SENSITIVE 3"/>
    <property type="match status" value="1"/>
</dbReference>
<feature type="transmembrane region" description="Helical" evidence="6">
    <location>
        <begin position="18"/>
        <end position="37"/>
    </location>
</feature>